<gene>
    <name evidence="2" type="primary">A01g501010.1_BraROA</name>
    <name evidence="2" type="ORF">IGI04_000698</name>
</gene>
<keyword evidence="1" id="KW-0472">Membrane</keyword>
<name>A0ABQ7NQJ4_BRACM</name>
<protein>
    <submittedName>
        <fullName evidence="2">Uncharacterized protein</fullName>
    </submittedName>
</protein>
<evidence type="ECO:0000313" key="3">
    <source>
        <dbReference type="Proteomes" id="UP000823674"/>
    </source>
</evidence>
<keyword evidence="1" id="KW-0812">Transmembrane</keyword>
<dbReference type="Proteomes" id="UP000823674">
    <property type="component" value="Chromosome A01"/>
</dbReference>
<evidence type="ECO:0000313" key="2">
    <source>
        <dbReference type="EMBL" id="KAG5413131.1"/>
    </source>
</evidence>
<keyword evidence="3" id="KW-1185">Reference proteome</keyword>
<reference evidence="2 3" key="1">
    <citation type="submission" date="2021-03" db="EMBL/GenBank/DDBJ databases">
        <authorList>
            <person name="King G.J."/>
            <person name="Bancroft I."/>
            <person name="Baten A."/>
            <person name="Bloomfield J."/>
            <person name="Borpatragohain P."/>
            <person name="He Z."/>
            <person name="Irish N."/>
            <person name="Irwin J."/>
            <person name="Liu K."/>
            <person name="Mauleon R.P."/>
            <person name="Moore J."/>
            <person name="Morris R."/>
            <person name="Ostergaard L."/>
            <person name="Wang B."/>
            <person name="Wells R."/>
        </authorList>
    </citation>
    <scope>NUCLEOTIDE SEQUENCE [LARGE SCALE GENOMIC DNA]</scope>
    <source>
        <strain evidence="2">R-o-18</strain>
        <tissue evidence="2">Leaf</tissue>
    </source>
</reference>
<sequence>MCRQNCCAKSSQEEEVISPPDENLLIYCKPVRLYNILRIRSLFNLILVVSLTHGRVAVIGFFMAYTFVPVMNLDFFSYRNLEVCLKFEG</sequence>
<evidence type="ECO:0000256" key="1">
    <source>
        <dbReference type="SAM" id="Phobius"/>
    </source>
</evidence>
<organism evidence="2 3">
    <name type="scientific">Brassica rapa subsp. trilocularis</name>
    <dbReference type="NCBI Taxonomy" id="1813537"/>
    <lineage>
        <taxon>Eukaryota</taxon>
        <taxon>Viridiplantae</taxon>
        <taxon>Streptophyta</taxon>
        <taxon>Embryophyta</taxon>
        <taxon>Tracheophyta</taxon>
        <taxon>Spermatophyta</taxon>
        <taxon>Magnoliopsida</taxon>
        <taxon>eudicotyledons</taxon>
        <taxon>Gunneridae</taxon>
        <taxon>Pentapetalae</taxon>
        <taxon>rosids</taxon>
        <taxon>malvids</taxon>
        <taxon>Brassicales</taxon>
        <taxon>Brassicaceae</taxon>
        <taxon>Brassiceae</taxon>
        <taxon>Brassica</taxon>
    </lineage>
</organism>
<feature type="transmembrane region" description="Helical" evidence="1">
    <location>
        <begin position="42"/>
        <end position="68"/>
    </location>
</feature>
<proteinExistence type="predicted"/>
<keyword evidence="1" id="KW-1133">Transmembrane helix</keyword>
<accession>A0ABQ7NQJ4</accession>
<dbReference type="EMBL" id="JADBGQ010000001">
    <property type="protein sequence ID" value="KAG5413131.1"/>
    <property type="molecule type" value="Genomic_DNA"/>
</dbReference>
<comment type="caution">
    <text evidence="2">The sequence shown here is derived from an EMBL/GenBank/DDBJ whole genome shotgun (WGS) entry which is preliminary data.</text>
</comment>